<evidence type="ECO:0000313" key="3">
    <source>
        <dbReference type="EMBL" id="QPC43465.1"/>
    </source>
</evidence>
<protein>
    <submittedName>
        <fullName evidence="3">Bifunctional DNA primase/polymerase</fullName>
    </submittedName>
</protein>
<keyword evidence="4" id="KW-1185">Reference proteome</keyword>
<organism evidence="3 4">
    <name type="scientific">Kaustia mangrovi</name>
    <dbReference type="NCBI Taxonomy" id="2593653"/>
    <lineage>
        <taxon>Bacteria</taxon>
        <taxon>Pseudomonadati</taxon>
        <taxon>Pseudomonadota</taxon>
        <taxon>Alphaproteobacteria</taxon>
        <taxon>Hyphomicrobiales</taxon>
        <taxon>Parvibaculaceae</taxon>
        <taxon>Kaustia</taxon>
    </lineage>
</organism>
<dbReference type="Proteomes" id="UP000593594">
    <property type="component" value="Chromosome"/>
</dbReference>
<dbReference type="InterPro" id="IPR015330">
    <property type="entry name" value="DNA_primase/pol_bifunc_N"/>
</dbReference>
<dbReference type="RefSeq" id="WP_213160828.1">
    <property type="nucleotide sequence ID" value="NZ_CP058214.1"/>
</dbReference>
<evidence type="ECO:0000313" key="4">
    <source>
        <dbReference type="Proteomes" id="UP000593594"/>
    </source>
</evidence>
<sequence length="681" mass="73391">MQPLDLALDYAASGWPVFPCDPATKRPLVKRGLHAATDNAEQIRKWWARHPGAMIGVPTGERSGVWVLDLDVKGNENGPDALGAMEQEHGALPPTVSVRTPSGGRHLLFQYVDGVRNRGRLAPGIDVRGEGGYVIAPGSVNADGCFYEWVDRQPAPALAPSWLLERVLKRGASVESLPAADQPNTRYVEAAIADELSRLTRATHGRNNALNDAAFALGTFVGAGALSEEEAGARLFAAAQANGYVSKDGEHAARQTIASGLKSGMADPRDIPEAPTLQNDDPALAAEGARLAASLLARPEAEQLLVRATPYVWCDPSALPRRQWLYGSHMVRKYMSLTVAPGGVGKSSLAIAEALAMVTGRALLGEKPTARSRVWYFNGEDDRDELNRRIAGACKRYGIAADEVAGRLFVDSGREQDMVIVREERRDIHVAVPVVDAIKRAIIENGIDVLVVDPFVSTHGVPENDNGAIDKVAKLWTRIAEETNVAVELVHHVKKTDGKEVTVDDARGAGSLLAAARSVRVLNRMSDEQAGQAGVPREERFSYFSVNLGKANLAPSTGSLAWRRLESVPLGNGQGIAKPQDHAGVVVPWQWPTAEAIAGEVAPDALEAIKARIRGGAFRQNEQAKDWVGLVVAEVLGIEADKAGKRKIKKLLNAWLDDGQLREVVKPDPVKREPKKFVEVV</sequence>
<dbReference type="Pfam" id="PF09250">
    <property type="entry name" value="Prim-Pol"/>
    <property type="match status" value="1"/>
</dbReference>
<name>A0A7S8C4W6_9HYPH</name>
<evidence type="ECO:0000256" key="1">
    <source>
        <dbReference type="ARBA" id="ARBA00022801"/>
    </source>
</evidence>
<dbReference type="Gene3D" id="3.40.50.300">
    <property type="entry name" value="P-loop containing nucleotide triphosphate hydrolases"/>
    <property type="match status" value="1"/>
</dbReference>
<dbReference type="Pfam" id="PF13481">
    <property type="entry name" value="AAA_25"/>
    <property type="match status" value="1"/>
</dbReference>
<keyword evidence="1" id="KW-0378">Hydrolase</keyword>
<reference evidence="3 4" key="1">
    <citation type="submission" date="2020-06" db="EMBL/GenBank/DDBJ databases">
        <title>Genome sequence of 2 isolates from Red Sea Mangroves.</title>
        <authorList>
            <person name="Sefrji F."/>
            <person name="Michoud G."/>
            <person name="Merlino G."/>
            <person name="Daffonchio D."/>
        </authorList>
    </citation>
    <scope>NUCLEOTIDE SEQUENCE [LARGE SCALE GENOMIC DNA]</scope>
    <source>
        <strain evidence="3 4">R1DC25</strain>
    </source>
</reference>
<dbReference type="AlphaFoldDB" id="A0A7S8C4W6"/>
<dbReference type="EMBL" id="CP058214">
    <property type="protein sequence ID" value="QPC43465.1"/>
    <property type="molecule type" value="Genomic_DNA"/>
</dbReference>
<evidence type="ECO:0000259" key="2">
    <source>
        <dbReference type="SMART" id="SM00943"/>
    </source>
</evidence>
<dbReference type="GO" id="GO:0016787">
    <property type="term" value="F:hydrolase activity"/>
    <property type="evidence" value="ECO:0007669"/>
    <property type="project" value="UniProtKB-KW"/>
</dbReference>
<dbReference type="SUPFAM" id="SSF52540">
    <property type="entry name" value="P-loop containing nucleoside triphosphate hydrolases"/>
    <property type="match status" value="1"/>
</dbReference>
<feature type="domain" description="DNA primase/polymerase bifunctional N-terminal" evidence="2">
    <location>
        <begin position="7"/>
        <end position="163"/>
    </location>
</feature>
<dbReference type="SUPFAM" id="SSF56747">
    <property type="entry name" value="Prim-pol domain"/>
    <property type="match status" value="1"/>
</dbReference>
<dbReference type="SMART" id="SM00943">
    <property type="entry name" value="Prim-Pol"/>
    <property type="match status" value="1"/>
</dbReference>
<dbReference type="PANTHER" id="PTHR35372:SF2">
    <property type="entry name" value="SF3 HELICASE DOMAIN-CONTAINING PROTEIN"/>
    <property type="match status" value="1"/>
</dbReference>
<dbReference type="InterPro" id="IPR051620">
    <property type="entry name" value="ORF904-like_C"/>
</dbReference>
<dbReference type="PANTHER" id="PTHR35372">
    <property type="entry name" value="ATP BINDING PROTEIN-RELATED"/>
    <property type="match status" value="1"/>
</dbReference>
<gene>
    <name evidence="3" type="ORF">HW532_12640</name>
</gene>
<proteinExistence type="predicted"/>
<dbReference type="InterPro" id="IPR027417">
    <property type="entry name" value="P-loop_NTPase"/>
</dbReference>
<dbReference type="CDD" id="cd04859">
    <property type="entry name" value="Prim_Pol"/>
    <property type="match status" value="1"/>
</dbReference>
<accession>A0A7S8C4W6</accession>
<dbReference type="KEGG" id="kmn:HW532_12640"/>